<organism evidence="2 3">
    <name type="scientific">Linum trigynum</name>
    <dbReference type="NCBI Taxonomy" id="586398"/>
    <lineage>
        <taxon>Eukaryota</taxon>
        <taxon>Viridiplantae</taxon>
        <taxon>Streptophyta</taxon>
        <taxon>Embryophyta</taxon>
        <taxon>Tracheophyta</taxon>
        <taxon>Spermatophyta</taxon>
        <taxon>Magnoliopsida</taxon>
        <taxon>eudicotyledons</taxon>
        <taxon>Gunneridae</taxon>
        <taxon>Pentapetalae</taxon>
        <taxon>rosids</taxon>
        <taxon>fabids</taxon>
        <taxon>Malpighiales</taxon>
        <taxon>Linaceae</taxon>
        <taxon>Linum</taxon>
    </lineage>
</organism>
<dbReference type="GO" id="GO:0051087">
    <property type="term" value="F:protein-folding chaperone binding"/>
    <property type="evidence" value="ECO:0007669"/>
    <property type="project" value="InterPro"/>
</dbReference>
<dbReference type="GO" id="GO:0005737">
    <property type="term" value="C:cytoplasm"/>
    <property type="evidence" value="ECO:0007669"/>
    <property type="project" value="TreeGrafter"/>
</dbReference>
<dbReference type="InterPro" id="IPR039773">
    <property type="entry name" value="BAG_chaperone_regulator"/>
</dbReference>
<gene>
    <name evidence="2" type="ORF">LTRI10_LOCUS18990</name>
</gene>
<dbReference type="PANTHER" id="PTHR12329">
    <property type="entry name" value="BCL2-ASSOCIATED ATHANOGENE"/>
    <property type="match status" value="1"/>
</dbReference>
<evidence type="ECO:0000256" key="1">
    <source>
        <dbReference type="SAM" id="Phobius"/>
    </source>
</evidence>
<dbReference type="PANTHER" id="PTHR12329:SF11">
    <property type="entry name" value="BAG FAMILY MOLECULAR CHAPERONE REGULATOR 1"/>
    <property type="match status" value="1"/>
</dbReference>
<proteinExistence type="predicted"/>
<accession>A0AAV2DV15</accession>
<protein>
    <recommendedName>
        <fullName evidence="4">Ribosomal protein S4</fullName>
    </recommendedName>
</protein>
<evidence type="ECO:0000313" key="3">
    <source>
        <dbReference type="Proteomes" id="UP001497516"/>
    </source>
</evidence>
<reference evidence="2 3" key="1">
    <citation type="submission" date="2024-04" db="EMBL/GenBank/DDBJ databases">
        <authorList>
            <person name="Fracassetti M."/>
        </authorList>
    </citation>
    <scope>NUCLEOTIDE SEQUENCE [LARGE SCALE GENOMIC DNA]</scope>
</reference>
<keyword evidence="1" id="KW-0472">Membrane</keyword>
<keyword evidence="1" id="KW-0812">Transmembrane</keyword>
<evidence type="ECO:0008006" key="4">
    <source>
        <dbReference type="Google" id="ProtNLM"/>
    </source>
</evidence>
<keyword evidence="3" id="KW-1185">Reference proteome</keyword>
<name>A0AAV2DV15_9ROSI</name>
<dbReference type="EMBL" id="OZ034816">
    <property type="protein sequence ID" value="CAL1377332.1"/>
    <property type="molecule type" value="Genomic_DNA"/>
</dbReference>
<evidence type="ECO:0000313" key="2">
    <source>
        <dbReference type="EMBL" id="CAL1377332.1"/>
    </source>
</evidence>
<sequence>MILFTIAATWGSTTQHQLSSLILLKKLLTGTTGLHSQDRKLIYKDKRKVFQRVHGYNRVRDMSKMVLLEAHIGQEKRFLEMRKNGKMEKSLWSISEISFEVYCLSIFSLIFFHWL</sequence>
<dbReference type="AlphaFoldDB" id="A0AAV2DV15"/>
<dbReference type="GO" id="GO:0050821">
    <property type="term" value="P:protein stabilization"/>
    <property type="evidence" value="ECO:0007669"/>
    <property type="project" value="TreeGrafter"/>
</dbReference>
<keyword evidence="1" id="KW-1133">Transmembrane helix</keyword>
<dbReference type="Proteomes" id="UP001497516">
    <property type="component" value="Chromosome 3"/>
</dbReference>
<feature type="transmembrane region" description="Helical" evidence="1">
    <location>
        <begin position="91"/>
        <end position="114"/>
    </location>
</feature>
<dbReference type="GO" id="GO:0000774">
    <property type="term" value="F:adenyl-nucleotide exchange factor activity"/>
    <property type="evidence" value="ECO:0007669"/>
    <property type="project" value="TreeGrafter"/>
</dbReference>